<dbReference type="AlphaFoldDB" id="G0NY60"/>
<dbReference type="HOGENOM" id="CLU_307811_0_0_1"/>
<sequence length="960" mass="105840">MNQPSRKPNTSAMEHKGATKIQVGNFQNPASEEPRRMTGQPPFTQREEIPEEDMPEAESGPERGRPTSKAKSASSNNGGTAAKRGRPALNRVADARREEPAPIPMEPARMHNHFPFCQRKEIRKEDAPGAGSGKKRGRPASKRRGADTNIEVTPAKRGRGRPASKRSTSNQNIVAAPEGELAPIPNEPKRKRGRPPLIRRDESLEDISAPVPPQPRRMTGQPPFRLQESSLEKDLSEEESGSDGESFAIKGRPTTKERGSAARGRGKRSNEVITAPQEESSSSNRVEITESEGTSASNQERLDSTLKDPSSNGEQPATNEQGPSTLGARGALLPESNNIPSLQNITEPENSEESNDQNQPPVQWIAIQPPLQQLAVPNDAEKPAVEMYGVRKLYLMPRLLSKIEYRRRGGWMRATLHACAVWIFDDAVRVMKAEAVRAGDHRSPEIQDLGRAAFLLLKPVGWIERAFHEIWNDSFDDSEDPRNALCLDNPEFLNRLPIGRPLPEKFREDYFLNMLREAIRDKRYSKSNLTVVPNLPPVDVPNRPIDVLDRPVAVPPPPPSLNHHVPTSSFANGSTRVTRSSSNSGSFSATTVSSLTASSPVYGFPTVPGSSSGSNPSVATESCSDSNPSAATGNSPGLISFSATTSSTGTAFTSADGANASDSTGSSSNSNRPAATAPFSDSNSSLPTTSSARISPSSGSNPSTFTGNSPGSISSSDADSTDLNMSDYDLEHLGEDMRWDSEFEEDVTPTADTVEMPFTEKYNKVIEQFELPDQWRGEQRCEDNLQYCQNDRCRILVGEEVPCEATDYRMCIPCRIEKNVKDLPPQSRKRARMMAYEVGGLNIRDFQSKKPHQFHIRDRPFGILHVRNMAIEEFIKLENCIEMEDWLGPEAKKRKFQIVHSTFFDNMVQVLWRRIYTGRSIAQYTDKHHLISQLLNMMGPELEAPEAPSSDMPSTSSAHQ</sequence>
<feature type="compositionally biased region" description="Polar residues" evidence="1">
    <location>
        <begin position="69"/>
        <end position="79"/>
    </location>
</feature>
<keyword evidence="3" id="KW-1185">Reference proteome</keyword>
<gene>
    <name evidence="2" type="ORF">CAEBREN_11395</name>
</gene>
<evidence type="ECO:0000313" key="2">
    <source>
        <dbReference type="EMBL" id="EGT39949.1"/>
    </source>
</evidence>
<proteinExistence type="predicted"/>
<dbReference type="EMBL" id="GL379977">
    <property type="protein sequence ID" value="EGT39949.1"/>
    <property type="molecule type" value="Genomic_DNA"/>
</dbReference>
<feature type="compositionally biased region" description="Basic and acidic residues" evidence="1">
    <location>
        <begin position="118"/>
        <end position="127"/>
    </location>
</feature>
<protein>
    <submittedName>
        <fullName evidence="2">Uncharacterized protein</fullName>
    </submittedName>
</protein>
<organism evidence="3">
    <name type="scientific">Caenorhabditis brenneri</name>
    <name type="common">Nematode worm</name>
    <dbReference type="NCBI Taxonomy" id="135651"/>
    <lineage>
        <taxon>Eukaryota</taxon>
        <taxon>Metazoa</taxon>
        <taxon>Ecdysozoa</taxon>
        <taxon>Nematoda</taxon>
        <taxon>Chromadorea</taxon>
        <taxon>Rhabditida</taxon>
        <taxon>Rhabditina</taxon>
        <taxon>Rhabditomorpha</taxon>
        <taxon>Rhabditoidea</taxon>
        <taxon>Rhabditidae</taxon>
        <taxon>Peloderinae</taxon>
        <taxon>Caenorhabditis</taxon>
    </lineage>
</organism>
<feature type="compositionally biased region" description="Polar residues" evidence="1">
    <location>
        <begin position="619"/>
        <end position="635"/>
    </location>
</feature>
<name>G0NY60_CAEBE</name>
<feature type="compositionally biased region" description="Low complexity" evidence="1">
    <location>
        <begin position="709"/>
        <end position="722"/>
    </location>
</feature>
<feature type="region of interest" description="Disordered" evidence="1">
    <location>
        <begin position="549"/>
        <end position="590"/>
    </location>
</feature>
<feature type="compositionally biased region" description="Polar residues" evidence="1">
    <location>
        <begin position="1"/>
        <end position="12"/>
    </location>
</feature>
<feature type="region of interest" description="Disordered" evidence="1">
    <location>
        <begin position="607"/>
        <end position="635"/>
    </location>
</feature>
<evidence type="ECO:0000313" key="3">
    <source>
        <dbReference type="Proteomes" id="UP000008068"/>
    </source>
</evidence>
<dbReference type="Proteomes" id="UP000008068">
    <property type="component" value="Unassembled WGS sequence"/>
</dbReference>
<feature type="region of interest" description="Disordered" evidence="1">
    <location>
        <begin position="656"/>
        <end position="725"/>
    </location>
</feature>
<evidence type="ECO:0000256" key="1">
    <source>
        <dbReference type="SAM" id="MobiDB-lite"/>
    </source>
</evidence>
<accession>G0NY60</accession>
<reference evidence="3" key="1">
    <citation type="submission" date="2011-07" db="EMBL/GenBank/DDBJ databases">
        <authorList>
            <consortium name="Caenorhabditis brenneri Sequencing and Analysis Consortium"/>
            <person name="Wilson R.K."/>
        </authorList>
    </citation>
    <scope>NUCLEOTIDE SEQUENCE [LARGE SCALE GENOMIC DNA]</scope>
    <source>
        <strain evidence="3">PB2801</strain>
    </source>
</reference>
<feature type="compositionally biased region" description="Polar residues" evidence="1">
    <location>
        <begin position="277"/>
        <end position="299"/>
    </location>
</feature>
<dbReference type="SMART" id="SM00384">
    <property type="entry name" value="AT_hook"/>
    <property type="match status" value="4"/>
</dbReference>
<dbReference type="GO" id="GO:0003677">
    <property type="term" value="F:DNA binding"/>
    <property type="evidence" value="ECO:0007669"/>
    <property type="project" value="InterPro"/>
</dbReference>
<dbReference type="InParanoid" id="G0NY60"/>
<feature type="compositionally biased region" description="Polar residues" evidence="1">
    <location>
        <begin position="335"/>
        <end position="348"/>
    </location>
</feature>
<feature type="compositionally biased region" description="Low complexity" evidence="1">
    <location>
        <begin position="680"/>
        <end position="691"/>
    </location>
</feature>
<feature type="compositionally biased region" description="Low complexity" evidence="1">
    <location>
        <begin position="656"/>
        <end position="671"/>
    </location>
</feature>
<feature type="compositionally biased region" description="Polar residues" evidence="1">
    <location>
        <begin position="692"/>
        <end position="708"/>
    </location>
</feature>
<feature type="compositionally biased region" description="Low complexity" evidence="1">
    <location>
        <begin position="572"/>
        <end position="590"/>
    </location>
</feature>
<feature type="compositionally biased region" description="Low complexity" evidence="1">
    <location>
        <begin position="607"/>
        <end position="618"/>
    </location>
</feature>
<feature type="compositionally biased region" description="Polar residues" evidence="1">
    <location>
        <begin position="307"/>
        <end position="324"/>
    </location>
</feature>
<dbReference type="InterPro" id="IPR017956">
    <property type="entry name" value="AT_hook_DNA-bd_motif"/>
</dbReference>
<feature type="region of interest" description="Disordered" evidence="1">
    <location>
        <begin position="1"/>
        <end position="359"/>
    </location>
</feature>
<feature type="compositionally biased region" description="Basic residues" evidence="1">
    <location>
        <begin position="133"/>
        <end position="143"/>
    </location>
</feature>